<keyword evidence="2" id="KW-0560">Oxidoreductase</keyword>
<dbReference type="EMBL" id="CM001752">
    <property type="protein sequence ID" value="KJB83747.1"/>
    <property type="molecule type" value="Genomic_DNA"/>
</dbReference>
<dbReference type="PANTHER" id="PTHR42898">
    <property type="entry name" value="TROPINONE REDUCTASE"/>
    <property type="match status" value="1"/>
</dbReference>
<dbReference type="PRINTS" id="PR00081">
    <property type="entry name" value="GDHRDH"/>
</dbReference>
<dbReference type="OrthoDB" id="417891at2759"/>
<dbReference type="Proteomes" id="UP000032304">
    <property type="component" value="Chromosome 13"/>
</dbReference>
<dbReference type="STRING" id="29730.A0A0D2SKG0"/>
<dbReference type="InterPro" id="IPR045000">
    <property type="entry name" value="TR"/>
</dbReference>
<dbReference type="SUPFAM" id="SSF51735">
    <property type="entry name" value="NAD(P)-binding Rossmann-fold domains"/>
    <property type="match status" value="1"/>
</dbReference>
<protein>
    <recommendedName>
        <fullName evidence="6">Tropinone reductase</fullName>
    </recommendedName>
</protein>
<dbReference type="OMA" id="ICPLATM"/>
<dbReference type="PANTHER" id="PTHR42898:SF6">
    <property type="entry name" value="NADP-DEPENDENT MANNITOL DEHYDROGENASE"/>
    <property type="match status" value="1"/>
</dbReference>
<comment type="similarity">
    <text evidence="3">Belongs to the short-chain dehydrogenases/reductases (SDR) family. SDR65C subfamily.</text>
</comment>
<dbReference type="Pfam" id="PF13561">
    <property type="entry name" value="adh_short_C2"/>
    <property type="match status" value="1"/>
</dbReference>
<keyword evidence="1" id="KW-0521">NADP</keyword>
<accession>A0A0D2SKG0</accession>
<dbReference type="Gene3D" id="3.40.50.720">
    <property type="entry name" value="NAD(P)-binding Rossmann-like Domain"/>
    <property type="match status" value="1"/>
</dbReference>
<evidence type="ECO:0000313" key="5">
    <source>
        <dbReference type="Proteomes" id="UP000032304"/>
    </source>
</evidence>
<sequence length="285" mass="30477">MNVSKMGEAGVFSKMGEAGVFSKMESSRWSLQGMTALVTGGTKGLGHAIVEELAGFGAIVHTCSRTETELNNCLLEWKAKGFRVTGSVCDVSDQTQREKLLNTVSSEFNGKLNILINNVGTNTTKLVTDYTAEDVSSLTSTNFESAFNISVLAYPLLKASSAGSVVFMSSIASLLPAYFGAIYASNKAAMSQLAKYLSCDWARDNIRVNAVLPSVVKTALLEKYFEVNKEGLEVTLNRTPLGRLGQPKEVSAMVAFLCLPAASYVTGQVICVDGGMSVNGLFFPK</sequence>
<dbReference type="PRINTS" id="PR00080">
    <property type="entry name" value="SDRFAMILY"/>
</dbReference>
<dbReference type="InterPro" id="IPR036291">
    <property type="entry name" value="NAD(P)-bd_dom_sf"/>
</dbReference>
<organism evidence="4 5">
    <name type="scientific">Gossypium raimondii</name>
    <name type="common">Peruvian cotton</name>
    <name type="synonym">Gossypium klotzschianum subsp. raimondii</name>
    <dbReference type="NCBI Taxonomy" id="29730"/>
    <lineage>
        <taxon>Eukaryota</taxon>
        <taxon>Viridiplantae</taxon>
        <taxon>Streptophyta</taxon>
        <taxon>Embryophyta</taxon>
        <taxon>Tracheophyta</taxon>
        <taxon>Spermatophyta</taxon>
        <taxon>Magnoliopsida</taxon>
        <taxon>eudicotyledons</taxon>
        <taxon>Gunneridae</taxon>
        <taxon>Pentapetalae</taxon>
        <taxon>rosids</taxon>
        <taxon>malvids</taxon>
        <taxon>Malvales</taxon>
        <taxon>Malvaceae</taxon>
        <taxon>Malvoideae</taxon>
        <taxon>Gossypium</taxon>
    </lineage>
</organism>
<evidence type="ECO:0000256" key="3">
    <source>
        <dbReference type="ARBA" id="ARBA00025714"/>
    </source>
</evidence>
<evidence type="ECO:0000313" key="4">
    <source>
        <dbReference type="EMBL" id="KJB83747.1"/>
    </source>
</evidence>
<evidence type="ECO:0008006" key="6">
    <source>
        <dbReference type="Google" id="ProtNLM"/>
    </source>
</evidence>
<dbReference type="eggNOG" id="KOG0725">
    <property type="taxonomic scope" value="Eukaryota"/>
</dbReference>
<evidence type="ECO:0000256" key="1">
    <source>
        <dbReference type="ARBA" id="ARBA00022857"/>
    </source>
</evidence>
<dbReference type="InterPro" id="IPR002347">
    <property type="entry name" value="SDR_fam"/>
</dbReference>
<dbReference type="FunFam" id="3.40.50.720:FF:000084">
    <property type="entry name" value="Short-chain dehydrogenase reductase"/>
    <property type="match status" value="1"/>
</dbReference>
<evidence type="ECO:0000256" key="2">
    <source>
        <dbReference type="ARBA" id="ARBA00023002"/>
    </source>
</evidence>
<reference evidence="4 5" key="1">
    <citation type="journal article" date="2012" name="Nature">
        <title>Repeated polyploidization of Gossypium genomes and the evolution of spinnable cotton fibres.</title>
        <authorList>
            <person name="Paterson A.H."/>
            <person name="Wendel J.F."/>
            <person name="Gundlach H."/>
            <person name="Guo H."/>
            <person name="Jenkins J."/>
            <person name="Jin D."/>
            <person name="Llewellyn D."/>
            <person name="Showmaker K.C."/>
            <person name="Shu S."/>
            <person name="Udall J."/>
            <person name="Yoo M.J."/>
            <person name="Byers R."/>
            <person name="Chen W."/>
            <person name="Doron-Faigenboim A."/>
            <person name="Duke M.V."/>
            <person name="Gong L."/>
            <person name="Grimwood J."/>
            <person name="Grover C."/>
            <person name="Grupp K."/>
            <person name="Hu G."/>
            <person name="Lee T.H."/>
            <person name="Li J."/>
            <person name="Lin L."/>
            <person name="Liu T."/>
            <person name="Marler B.S."/>
            <person name="Page J.T."/>
            <person name="Roberts A.W."/>
            <person name="Romanel E."/>
            <person name="Sanders W.S."/>
            <person name="Szadkowski E."/>
            <person name="Tan X."/>
            <person name="Tang H."/>
            <person name="Xu C."/>
            <person name="Wang J."/>
            <person name="Wang Z."/>
            <person name="Zhang D."/>
            <person name="Zhang L."/>
            <person name="Ashrafi H."/>
            <person name="Bedon F."/>
            <person name="Bowers J.E."/>
            <person name="Brubaker C.L."/>
            <person name="Chee P.W."/>
            <person name="Das S."/>
            <person name="Gingle A.R."/>
            <person name="Haigler C.H."/>
            <person name="Harker D."/>
            <person name="Hoffmann L.V."/>
            <person name="Hovav R."/>
            <person name="Jones D.C."/>
            <person name="Lemke C."/>
            <person name="Mansoor S."/>
            <person name="ur Rahman M."/>
            <person name="Rainville L.N."/>
            <person name="Rambani A."/>
            <person name="Reddy U.K."/>
            <person name="Rong J.K."/>
            <person name="Saranga Y."/>
            <person name="Scheffler B.E."/>
            <person name="Scheffler J.A."/>
            <person name="Stelly D.M."/>
            <person name="Triplett B.A."/>
            <person name="Van Deynze A."/>
            <person name="Vaslin M.F."/>
            <person name="Waghmare V.N."/>
            <person name="Walford S.A."/>
            <person name="Wright R.J."/>
            <person name="Zaki E.A."/>
            <person name="Zhang T."/>
            <person name="Dennis E.S."/>
            <person name="Mayer K.F."/>
            <person name="Peterson D.G."/>
            <person name="Rokhsar D.S."/>
            <person name="Wang X."/>
            <person name="Schmutz J."/>
        </authorList>
    </citation>
    <scope>NUCLEOTIDE SEQUENCE [LARGE SCALE GENOMIC DNA]</scope>
</reference>
<name>A0A0D2SKG0_GOSRA</name>
<gene>
    <name evidence="4" type="ORF">B456_013G262600</name>
</gene>
<keyword evidence="5" id="KW-1185">Reference proteome</keyword>
<dbReference type="GO" id="GO:0016491">
    <property type="term" value="F:oxidoreductase activity"/>
    <property type="evidence" value="ECO:0007669"/>
    <property type="project" value="UniProtKB-KW"/>
</dbReference>
<proteinExistence type="inferred from homology"/>
<dbReference type="Gramene" id="KJB83747">
    <property type="protein sequence ID" value="KJB83747"/>
    <property type="gene ID" value="B456_013G262600"/>
</dbReference>
<dbReference type="AlphaFoldDB" id="A0A0D2SKG0"/>